<evidence type="ECO:0000259" key="3">
    <source>
        <dbReference type="PROSITE" id="PS51371"/>
    </source>
</evidence>
<dbReference type="EMBL" id="SNXY01000006">
    <property type="protein sequence ID" value="TDP87535.1"/>
    <property type="molecule type" value="Genomic_DNA"/>
</dbReference>
<proteinExistence type="predicted"/>
<evidence type="ECO:0000313" key="4">
    <source>
        <dbReference type="EMBL" id="TDP87535.1"/>
    </source>
</evidence>
<dbReference type="PANTHER" id="PTHR43080:SF2">
    <property type="entry name" value="CBS DOMAIN-CONTAINING PROTEIN"/>
    <property type="match status" value="1"/>
</dbReference>
<protein>
    <submittedName>
        <fullName evidence="4">CBS domain protein</fullName>
    </submittedName>
</protein>
<accession>A0A4R6RMX8</accession>
<reference evidence="4 5" key="1">
    <citation type="submission" date="2019-03" db="EMBL/GenBank/DDBJ databases">
        <title>Genomic Encyclopedia of Type Strains, Phase IV (KMG-IV): sequencing the most valuable type-strain genomes for metagenomic binning, comparative biology and taxonomic classification.</title>
        <authorList>
            <person name="Goeker M."/>
        </authorList>
    </citation>
    <scope>NUCLEOTIDE SEQUENCE [LARGE SCALE GENOMIC DNA]</scope>
    <source>
        <strain evidence="4 5">DSM 102969</strain>
    </source>
</reference>
<feature type="domain" description="CBS" evidence="3">
    <location>
        <begin position="77"/>
        <end position="136"/>
    </location>
</feature>
<dbReference type="InterPro" id="IPR000644">
    <property type="entry name" value="CBS_dom"/>
</dbReference>
<dbReference type="RefSeq" id="WP_245515659.1">
    <property type="nucleotide sequence ID" value="NZ_BSPM01000008.1"/>
</dbReference>
<dbReference type="AlphaFoldDB" id="A0A4R6RMX8"/>
<dbReference type="Pfam" id="PF00571">
    <property type="entry name" value="CBS"/>
    <property type="match status" value="2"/>
</dbReference>
<sequence length="144" mass="15855">MTTVQTILNLKGGDVATGDPSLTVGQICARLAEQRIGAIVMTDEQRHVIGIISERDVVRVIAQHGAEVMAEPAGRFMTRTVVTCTRRDTIDELMDMMTRGRFRHVPVVDGGRLVGIVSIGDVVKHRMADIEREAEEIRNYIATA</sequence>
<dbReference type="InterPro" id="IPR046342">
    <property type="entry name" value="CBS_dom_sf"/>
</dbReference>
<evidence type="ECO:0000313" key="5">
    <source>
        <dbReference type="Proteomes" id="UP000294547"/>
    </source>
</evidence>
<evidence type="ECO:0000256" key="2">
    <source>
        <dbReference type="PROSITE-ProRule" id="PRU00703"/>
    </source>
</evidence>
<dbReference type="InterPro" id="IPR044725">
    <property type="entry name" value="CBSX3_CBS_dom"/>
</dbReference>
<keyword evidence="1 2" id="KW-0129">CBS domain</keyword>
<comment type="caution">
    <text evidence="4">The sequence shown here is derived from an EMBL/GenBank/DDBJ whole genome shotgun (WGS) entry which is preliminary data.</text>
</comment>
<dbReference type="PANTHER" id="PTHR43080">
    <property type="entry name" value="CBS DOMAIN-CONTAINING PROTEIN CBSX3, MITOCHONDRIAL"/>
    <property type="match status" value="1"/>
</dbReference>
<organism evidence="4 5">
    <name type="scientific">Oharaeibacter diazotrophicus</name>
    <dbReference type="NCBI Taxonomy" id="1920512"/>
    <lineage>
        <taxon>Bacteria</taxon>
        <taxon>Pseudomonadati</taxon>
        <taxon>Pseudomonadota</taxon>
        <taxon>Alphaproteobacteria</taxon>
        <taxon>Hyphomicrobiales</taxon>
        <taxon>Pleomorphomonadaceae</taxon>
        <taxon>Oharaeibacter</taxon>
    </lineage>
</organism>
<keyword evidence="5" id="KW-1185">Reference proteome</keyword>
<dbReference type="InterPro" id="IPR051257">
    <property type="entry name" value="Diverse_CBS-Domain"/>
</dbReference>
<dbReference type="SUPFAM" id="SSF54631">
    <property type="entry name" value="CBS-domain pair"/>
    <property type="match status" value="1"/>
</dbReference>
<evidence type="ECO:0000256" key="1">
    <source>
        <dbReference type="ARBA" id="ARBA00023122"/>
    </source>
</evidence>
<dbReference type="Proteomes" id="UP000294547">
    <property type="component" value="Unassembled WGS sequence"/>
</dbReference>
<dbReference type="PROSITE" id="PS51371">
    <property type="entry name" value="CBS"/>
    <property type="match status" value="2"/>
</dbReference>
<dbReference type="SMART" id="SM00116">
    <property type="entry name" value="CBS"/>
    <property type="match status" value="2"/>
</dbReference>
<feature type="domain" description="CBS" evidence="3">
    <location>
        <begin position="1"/>
        <end position="68"/>
    </location>
</feature>
<dbReference type="CDD" id="cd04623">
    <property type="entry name" value="CBS_pair_bac_euk"/>
    <property type="match status" value="1"/>
</dbReference>
<name>A0A4R6RMX8_9HYPH</name>
<dbReference type="Gene3D" id="3.10.580.10">
    <property type="entry name" value="CBS-domain"/>
    <property type="match status" value="1"/>
</dbReference>
<gene>
    <name evidence="4" type="ORF">EDD54_1433</name>
</gene>